<dbReference type="SUPFAM" id="SSF52087">
    <property type="entry name" value="CRAL/TRIO domain"/>
    <property type="match status" value="1"/>
</dbReference>
<feature type="domain" description="CRAL-TRIO" evidence="1">
    <location>
        <begin position="74"/>
        <end position="236"/>
    </location>
</feature>
<evidence type="ECO:0000313" key="3">
    <source>
        <dbReference type="Proteomes" id="UP000193642"/>
    </source>
</evidence>
<evidence type="ECO:0000313" key="2">
    <source>
        <dbReference type="EMBL" id="ORY44086.1"/>
    </source>
</evidence>
<dbReference type="OrthoDB" id="2152335at2759"/>
<reference evidence="2 3" key="1">
    <citation type="submission" date="2016-07" db="EMBL/GenBank/DDBJ databases">
        <title>Pervasive Adenine N6-methylation of Active Genes in Fungi.</title>
        <authorList>
            <consortium name="DOE Joint Genome Institute"/>
            <person name="Mondo S.J."/>
            <person name="Dannebaum R.O."/>
            <person name="Kuo R.C."/>
            <person name="Labutti K."/>
            <person name="Haridas S."/>
            <person name="Kuo A."/>
            <person name="Salamov A."/>
            <person name="Ahrendt S.R."/>
            <person name="Lipzen A."/>
            <person name="Sullivan W."/>
            <person name="Andreopoulos W.B."/>
            <person name="Clum A."/>
            <person name="Lindquist E."/>
            <person name="Daum C."/>
            <person name="Ramamoorthy G.K."/>
            <person name="Gryganskyi A."/>
            <person name="Culley D."/>
            <person name="Magnuson J.K."/>
            <person name="James T.Y."/>
            <person name="O'Malley M.A."/>
            <person name="Stajich J.E."/>
            <person name="Spatafora J.W."/>
            <person name="Visel A."/>
            <person name="Grigoriev I.V."/>
        </authorList>
    </citation>
    <scope>NUCLEOTIDE SEQUENCE [LARGE SCALE GENOMIC DNA]</scope>
    <source>
        <strain evidence="2 3">JEL800</strain>
    </source>
</reference>
<dbReference type="Pfam" id="PF00650">
    <property type="entry name" value="CRAL_TRIO"/>
    <property type="match status" value="1"/>
</dbReference>
<dbReference type="AlphaFoldDB" id="A0A1Y2CAW9"/>
<protein>
    <recommendedName>
        <fullName evidence="1">CRAL-TRIO domain-containing protein</fullName>
    </recommendedName>
</protein>
<dbReference type="STRING" id="329046.A0A1Y2CAW9"/>
<dbReference type="CDD" id="cd00170">
    <property type="entry name" value="SEC14"/>
    <property type="match status" value="1"/>
</dbReference>
<dbReference type="Gene3D" id="3.40.525.10">
    <property type="entry name" value="CRAL-TRIO lipid binding domain"/>
    <property type="match status" value="1"/>
</dbReference>
<proteinExistence type="predicted"/>
<dbReference type="PROSITE" id="PS50191">
    <property type="entry name" value="CRAL_TRIO"/>
    <property type="match status" value="1"/>
</dbReference>
<sequence>MDANIHATSIAAFIAQTAADPDTAQRFLFATDFDLSSATVLFAQNWQFKSDVVNFYAANPPYPFDILEHPLFEFIPDIARDVSGVPILIVNLRYWRTEWELNSLNSNTVHDPIRDLQWALYWILSKALELPTVQQHGLTLLSNTDDANPSVSVDSMHVILLEFIRNVIPIKLVALIICDSASKSFLSRAWSIVSPQSKFLESFGVKTIQCTRQSLHTYIDPSNIPTDMGGKLYFRHEDWYQNHLPTFSKLDYTRPVLPKTAHHPSVTLNAAQRTSEAEPSLVTELFTDAMVAVSTLRRTSTTSATLPSILSKVSPEVAATYLSLVNEYKETQTSYLSSVGRPMDEFQVSTLRTKTLNQAKTEFGTELHGLDLLDSIKDDLSRFDKDFAKSYSESLYYSLMNQVLDAKKRWEARISSRTMTTEGELNDQCTDLLAEIKPETAPKGVWESVVSAVDELVRKPLIPFIVEEREKDKVKGKGKV</sequence>
<dbReference type="InterPro" id="IPR001251">
    <property type="entry name" value="CRAL-TRIO_dom"/>
</dbReference>
<accession>A0A1Y2CAW9</accession>
<keyword evidence="3" id="KW-1185">Reference proteome</keyword>
<name>A0A1Y2CAW9_9FUNG</name>
<comment type="caution">
    <text evidence="2">The sequence shown here is derived from an EMBL/GenBank/DDBJ whole genome shotgun (WGS) entry which is preliminary data.</text>
</comment>
<evidence type="ECO:0000259" key="1">
    <source>
        <dbReference type="PROSITE" id="PS50191"/>
    </source>
</evidence>
<dbReference type="Proteomes" id="UP000193642">
    <property type="component" value="Unassembled WGS sequence"/>
</dbReference>
<dbReference type="InterPro" id="IPR036865">
    <property type="entry name" value="CRAL-TRIO_dom_sf"/>
</dbReference>
<gene>
    <name evidence="2" type="ORF">BCR33DRAFT_717184</name>
</gene>
<dbReference type="EMBL" id="MCGO01000023">
    <property type="protein sequence ID" value="ORY44086.1"/>
    <property type="molecule type" value="Genomic_DNA"/>
</dbReference>
<organism evidence="2 3">
    <name type="scientific">Rhizoclosmatium globosum</name>
    <dbReference type="NCBI Taxonomy" id="329046"/>
    <lineage>
        <taxon>Eukaryota</taxon>
        <taxon>Fungi</taxon>
        <taxon>Fungi incertae sedis</taxon>
        <taxon>Chytridiomycota</taxon>
        <taxon>Chytridiomycota incertae sedis</taxon>
        <taxon>Chytridiomycetes</taxon>
        <taxon>Chytridiales</taxon>
        <taxon>Chytriomycetaceae</taxon>
        <taxon>Rhizoclosmatium</taxon>
    </lineage>
</organism>